<protein>
    <submittedName>
        <fullName evidence="1">Uncharacterized protein</fullName>
    </submittedName>
</protein>
<dbReference type="EMBL" id="HACA01022649">
    <property type="protein sequence ID" value="CDW40010.1"/>
    <property type="molecule type" value="Transcribed_RNA"/>
</dbReference>
<feature type="non-terminal residue" evidence="1">
    <location>
        <position position="1"/>
    </location>
</feature>
<organism evidence="1">
    <name type="scientific">Lepeophtheirus salmonis</name>
    <name type="common">Salmon louse</name>
    <name type="synonym">Caligus salmonis</name>
    <dbReference type="NCBI Taxonomy" id="72036"/>
    <lineage>
        <taxon>Eukaryota</taxon>
        <taxon>Metazoa</taxon>
        <taxon>Ecdysozoa</taxon>
        <taxon>Arthropoda</taxon>
        <taxon>Crustacea</taxon>
        <taxon>Multicrustacea</taxon>
        <taxon>Hexanauplia</taxon>
        <taxon>Copepoda</taxon>
        <taxon>Siphonostomatoida</taxon>
        <taxon>Caligidae</taxon>
        <taxon>Lepeophtheirus</taxon>
    </lineage>
</organism>
<accession>A0A0K2UPN8</accession>
<reference evidence="1" key="1">
    <citation type="submission" date="2014-05" db="EMBL/GenBank/DDBJ databases">
        <authorList>
            <person name="Chronopoulou M."/>
        </authorList>
    </citation>
    <scope>NUCLEOTIDE SEQUENCE</scope>
    <source>
        <tissue evidence="1">Whole organism</tissue>
    </source>
</reference>
<sequence>YIHPKDQNALLLVADLMNHCFYAQECINSSKSSTESLHTSTNRMKIQ</sequence>
<evidence type="ECO:0000313" key="1">
    <source>
        <dbReference type="EMBL" id="CDW40010.1"/>
    </source>
</evidence>
<name>A0A0K2UPN8_LEPSM</name>
<dbReference type="AlphaFoldDB" id="A0A0K2UPN8"/>
<proteinExistence type="predicted"/>